<accession>A0ACB7ZPW3</accession>
<evidence type="ECO:0000313" key="1">
    <source>
        <dbReference type="EMBL" id="KAH7903204.1"/>
    </source>
</evidence>
<organism evidence="1 2">
    <name type="scientific">Hygrophoropsis aurantiaca</name>
    <dbReference type="NCBI Taxonomy" id="72124"/>
    <lineage>
        <taxon>Eukaryota</taxon>
        <taxon>Fungi</taxon>
        <taxon>Dikarya</taxon>
        <taxon>Basidiomycota</taxon>
        <taxon>Agaricomycotina</taxon>
        <taxon>Agaricomycetes</taxon>
        <taxon>Agaricomycetidae</taxon>
        <taxon>Boletales</taxon>
        <taxon>Coniophorineae</taxon>
        <taxon>Hygrophoropsidaceae</taxon>
        <taxon>Hygrophoropsis</taxon>
    </lineage>
</organism>
<dbReference type="EMBL" id="MU269125">
    <property type="protein sequence ID" value="KAH7903204.1"/>
    <property type="molecule type" value="Genomic_DNA"/>
</dbReference>
<dbReference type="Proteomes" id="UP000790377">
    <property type="component" value="Unassembled WGS sequence"/>
</dbReference>
<reference evidence="1" key="1">
    <citation type="journal article" date="2021" name="New Phytol.">
        <title>Evolutionary innovations through gain and loss of genes in the ectomycorrhizal Boletales.</title>
        <authorList>
            <person name="Wu G."/>
            <person name="Miyauchi S."/>
            <person name="Morin E."/>
            <person name="Kuo A."/>
            <person name="Drula E."/>
            <person name="Varga T."/>
            <person name="Kohler A."/>
            <person name="Feng B."/>
            <person name="Cao Y."/>
            <person name="Lipzen A."/>
            <person name="Daum C."/>
            <person name="Hundley H."/>
            <person name="Pangilinan J."/>
            <person name="Johnson J."/>
            <person name="Barry K."/>
            <person name="LaButti K."/>
            <person name="Ng V."/>
            <person name="Ahrendt S."/>
            <person name="Min B."/>
            <person name="Choi I.G."/>
            <person name="Park H."/>
            <person name="Plett J.M."/>
            <person name="Magnuson J."/>
            <person name="Spatafora J.W."/>
            <person name="Nagy L.G."/>
            <person name="Henrissat B."/>
            <person name="Grigoriev I.V."/>
            <person name="Yang Z.L."/>
            <person name="Xu J."/>
            <person name="Martin F.M."/>
        </authorList>
    </citation>
    <scope>NUCLEOTIDE SEQUENCE</scope>
    <source>
        <strain evidence="1">ATCC 28755</strain>
    </source>
</reference>
<evidence type="ECO:0000313" key="2">
    <source>
        <dbReference type="Proteomes" id="UP000790377"/>
    </source>
</evidence>
<gene>
    <name evidence="1" type="ORF">BJ138DRAFT_1168425</name>
</gene>
<comment type="caution">
    <text evidence="1">The sequence shown here is derived from an EMBL/GenBank/DDBJ whole genome shotgun (WGS) entry which is preliminary data.</text>
</comment>
<protein>
    <submittedName>
        <fullName evidence="1">Uncharacterized protein</fullName>
    </submittedName>
</protein>
<sequence length="155" mass="18028">MSNLSYLLCLSASHPKFYPRRLCSFSLFKPFKVTPSLQSRFPTFAATTSSRRRYASSARACRIWWQALVWGGCEFDFFVQQTSVVDDSGDRYTQCELLSVHYKTPVPPIEFEEGPAFGFDVRALFFFSFFVFMHEYYCSRALTPPTAHRQFAYLI</sequence>
<keyword evidence="2" id="KW-1185">Reference proteome</keyword>
<proteinExistence type="predicted"/>
<name>A0ACB7ZPW3_9AGAM</name>